<sequence length="219" mass="24692">MLRPKAIPSSLATWRLSLHQPRRHFAAPPRPSPSSRSYFYDVDIHGQLFLSDAKHRNVATAYRDVRFLDTFFTRIRRNDHLIATEEAREARLKGYEFVSECMGEINYVRPDPEGTAVVFQALDGAGSLSLPFDPAALRVDTSTGYLFHPSPVSKRSKRSHVGPYSLLRSSLVLDHFGPSLDLDPGTGGGGSFEYAGRRFRIEPLQEGDVWRRVRSEETS</sequence>
<evidence type="ECO:0000256" key="1">
    <source>
        <dbReference type="ARBA" id="ARBA00006322"/>
    </source>
</evidence>
<dbReference type="OrthoDB" id="10260024at2759"/>
<dbReference type="Proteomes" id="UP000777482">
    <property type="component" value="Unassembled WGS sequence"/>
</dbReference>
<proteinExistence type="inferred from homology"/>
<dbReference type="PANTHER" id="PTHR31449">
    <property type="entry name" value="UPF0598 PROTEIN C8ORF82"/>
    <property type="match status" value="1"/>
</dbReference>
<dbReference type="EMBL" id="PUHQ01000006">
    <property type="protein sequence ID" value="KAG0666117.1"/>
    <property type="molecule type" value="Genomic_DNA"/>
</dbReference>
<dbReference type="Pfam" id="PF14956">
    <property type="entry name" value="DUF4505"/>
    <property type="match status" value="1"/>
</dbReference>
<dbReference type="PANTHER" id="PTHR31449:SF3">
    <property type="entry name" value="UPF0598 PROTEIN C8ORF82"/>
    <property type="match status" value="1"/>
</dbReference>
<organism evidence="2 3">
    <name type="scientific">Rhodotorula mucilaginosa</name>
    <name type="common">Yeast</name>
    <name type="synonym">Rhodotorula rubra</name>
    <dbReference type="NCBI Taxonomy" id="5537"/>
    <lineage>
        <taxon>Eukaryota</taxon>
        <taxon>Fungi</taxon>
        <taxon>Dikarya</taxon>
        <taxon>Basidiomycota</taxon>
        <taxon>Pucciniomycotina</taxon>
        <taxon>Microbotryomycetes</taxon>
        <taxon>Sporidiobolales</taxon>
        <taxon>Sporidiobolaceae</taxon>
        <taxon>Rhodotorula</taxon>
    </lineage>
</organism>
<dbReference type="AlphaFoldDB" id="A0A9P6W995"/>
<reference evidence="2 3" key="1">
    <citation type="submission" date="2020-11" db="EMBL/GenBank/DDBJ databases">
        <title>Kefir isolates.</title>
        <authorList>
            <person name="Marcisauskas S."/>
            <person name="Kim Y."/>
            <person name="Blasche S."/>
        </authorList>
    </citation>
    <scope>NUCLEOTIDE SEQUENCE [LARGE SCALE GENOMIC DNA]</scope>
    <source>
        <strain evidence="2 3">KR</strain>
    </source>
</reference>
<protein>
    <submittedName>
        <fullName evidence="2">Uncharacterized protein</fullName>
    </submittedName>
</protein>
<gene>
    <name evidence="2" type="ORF">C6P46_005468</name>
</gene>
<dbReference type="InterPro" id="IPR028108">
    <property type="entry name" value="DUF4505"/>
</dbReference>
<accession>A0A9P6W995</accession>
<evidence type="ECO:0000313" key="2">
    <source>
        <dbReference type="EMBL" id="KAG0666117.1"/>
    </source>
</evidence>
<comment type="caution">
    <text evidence="2">The sequence shown here is derived from an EMBL/GenBank/DDBJ whole genome shotgun (WGS) entry which is preliminary data.</text>
</comment>
<keyword evidence="3" id="KW-1185">Reference proteome</keyword>
<name>A0A9P6W995_RHOMI</name>
<comment type="similarity">
    <text evidence="1">Belongs to the UPF0598 family.</text>
</comment>
<evidence type="ECO:0000313" key="3">
    <source>
        <dbReference type="Proteomes" id="UP000777482"/>
    </source>
</evidence>